<evidence type="ECO:0000256" key="1">
    <source>
        <dbReference type="SAM" id="MobiDB-lite"/>
    </source>
</evidence>
<gene>
    <name evidence="2" type="ORF">P170DRAFT_436865</name>
</gene>
<dbReference type="AlphaFoldDB" id="A0A2I2G8N7"/>
<dbReference type="VEuPathDB" id="FungiDB:P170DRAFT_436865"/>
<feature type="non-terminal residue" evidence="2">
    <location>
        <position position="78"/>
    </location>
</feature>
<accession>A0A2I2G8N7</accession>
<dbReference type="EMBL" id="MSFO01000004">
    <property type="protein sequence ID" value="PLB49246.1"/>
    <property type="molecule type" value="Genomic_DNA"/>
</dbReference>
<keyword evidence="3" id="KW-1185">Reference proteome</keyword>
<dbReference type="Proteomes" id="UP000234275">
    <property type="component" value="Unassembled WGS sequence"/>
</dbReference>
<name>A0A2I2G8N7_9EURO</name>
<evidence type="ECO:0000313" key="2">
    <source>
        <dbReference type="EMBL" id="PLB49246.1"/>
    </source>
</evidence>
<feature type="region of interest" description="Disordered" evidence="1">
    <location>
        <begin position="1"/>
        <end position="53"/>
    </location>
</feature>
<comment type="caution">
    <text evidence="2">The sequence shown here is derived from an EMBL/GenBank/DDBJ whole genome shotgun (WGS) entry which is preliminary data.</text>
</comment>
<protein>
    <submittedName>
        <fullName evidence="2">Uncharacterized protein</fullName>
    </submittedName>
</protein>
<proteinExistence type="predicted"/>
<reference evidence="2 3" key="1">
    <citation type="submission" date="2016-12" db="EMBL/GenBank/DDBJ databases">
        <title>The genomes of Aspergillus section Nigri reveals drivers in fungal speciation.</title>
        <authorList>
            <consortium name="DOE Joint Genome Institute"/>
            <person name="Vesth T.C."/>
            <person name="Nybo J."/>
            <person name="Theobald S."/>
            <person name="Brandl J."/>
            <person name="Frisvad J.C."/>
            <person name="Nielsen K.F."/>
            <person name="Lyhne E.K."/>
            <person name="Kogle M.E."/>
            <person name="Kuo A."/>
            <person name="Riley R."/>
            <person name="Clum A."/>
            <person name="Nolan M."/>
            <person name="Lipzen A."/>
            <person name="Salamov A."/>
            <person name="Henrissat B."/>
            <person name="Wiebenga A."/>
            <person name="De Vries R.P."/>
            <person name="Grigoriev I.V."/>
            <person name="Mortensen U.H."/>
            <person name="Andersen M.R."/>
            <person name="Baker S.E."/>
        </authorList>
    </citation>
    <scope>NUCLEOTIDE SEQUENCE [LARGE SCALE GENOMIC DNA]</scope>
    <source>
        <strain evidence="2 3">IBT 23096</strain>
    </source>
</reference>
<dbReference type="RefSeq" id="XP_024704548.1">
    <property type="nucleotide sequence ID" value="XM_024849243.1"/>
</dbReference>
<organism evidence="2 3">
    <name type="scientific">Aspergillus steynii IBT 23096</name>
    <dbReference type="NCBI Taxonomy" id="1392250"/>
    <lineage>
        <taxon>Eukaryota</taxon>
        <taxon>Fungi</taxon>
        <taxon>Dikarya</taxon>
        <taxon>Ascomycota</taxon>
        <taxon>Pezizomycotina</taxon>
        <taxon>Eurotiomycetes</taxon>
        <taxon>Eurotiomycetidae</taxon>
        <taxon>Eurotiales</taxon>
        <taxon>Aspergillaceae</taxon>
        <taxon>Aspergillus</taxon>
        <taxon>Aspergillus subgen. Circumdati</taxon>
    </lineage>
</organism>
<dbReference type="OrthoDB" id="513870at2759"/>
<sequence>MHAHAPSPSPSPSSPSVRTDSLRSQDSSHRRKLADGDGMGWGGFPNAMTDPGPVTLHFQRRAEVQFSPGCPSEMKTLI</sequence>
<evidence type="ECO:0000313" key="3">
    <source>
        <dbReference type="Proteomes" id="UP000234275"/>
    </source>
</evidence>
<dbReference type="GeneID" id="36556942"/>